<keyword evidence="3" id="KW-0233">DNA recombination</keyword>
<evidence type="ECO:0000256" key="3">
    <source>
        <dbReference type="ARBA" id="ARBA00023172"/>
    </source>
</evidence>
<dbReference type="InterPro" id="IPR050090">
    <property type="entry name" value="Tyrosine_recombinase_XerCD"/>
</dbReference>
<proteinExistence type="predicted"/>
<reference evidence="5 6" key="1">
    <citation type="submission" date="2021-04" db="EMBL/GenBank/DDBJ databases">
        <title>Nocardia tengchongensis.</title>
        <authorList>
            <person name="Zhuang k."/>
            <person name="Ran Y."/>
            <person name="Li W."/>
        </authorList>
    </citation>
    <scope>NUCLEOTIDE SEQUENCE [LARGE SCALE GENOMIC DNA]</scope>
    <source>
        <strain evidence="5 6">CFH S0057</strain>
    </source>
</reference>
<gene>
    <name evidence="5" type="ORF">KHQ06_33480</name>
</gene>
<feature type="domain" description="Tyr recombinase" evidence="4">
    <location>
        <begin position="117"/>
        <end position="327"/>
    </location>
</feature>
<protein>
    <submittedName>
        <fullName evidence="5">Tyrosine-type recombinase/integrase</fullName>
    </submittedName>
</protein>
<dbReference type="Gene3D" id="1.10.443.10">
    <property type="entry name" value="Intergrase catalytic core"/>
    <property type="match status" value="1"/>
</dbReference>
<evidence type="ECO:0000256" key="2">
    <source>
        <dbReference type="ARBA" id="ARBA00022908"/>
    </source>
</evidence>
<keyword evidence="2" id="KW-0229">DNA integration</keyword>
<evidence type="ECO:0000313" key="5">
    <source>
        <dbReference type="EMBL" id="QVI25299.1"/>
    </source>
</evidence>
<dbReference type="InterPro" id="IPR013762">
    <property type="entry name" value="Integrase-like_cat_sf"/>
</dbReference>
<accession>A0ABX8D2I7</accession>
<dbReference type="Proteomes" id="UP000683310">
    <property type="component" value="Chromosome"/>
</dbReference>
<evidence type="ECO:0000256" key="1">
    <source>
        <dbReference type="ARBA" id="ARBA00004496"/>
    </source>
</evidence>
<evidence type="ECO:0000259" key="4">
    <source>
        <dbReference type="PROSITE" id="PS51898"/>
    </source>
</evidence>
<dbReference type="InterPro" id="IPR011010">
    <property type="entry name" value="DNA_brk_join_enz"/>
</dbReference>
<dbReference type="SUPFAM" id="SSF56349">
    <property type="entry name" value="DNA breaking-rejoining enzymes"/>
    <property type="match status" value="1"/>
</dbReference>
<dbReference type="InterPro" id="IPR002104">
    <property type="entry name" value="Integrase_catalytic"/>
</dbReference>
<dbReference type="PROSITE" id="PS51898">
    <property type="entry name" value="TYR_RECOMBINASE"/>
    <property type="match status" value="1"/>
</dbReference>
<evidence type="ECO:0000313" key="6">
    <source>
        <dbReference type="Proteomes" id="UP000683310"/>
    </source>
</evidence>
<sequence length="342" mass="38942">MLEGWRRQQSARFLSDKTVRPRLRLIQRLVEFTGLYPWQWTPAEGEAFIDHLRGGDCPRAMSTARGYEVTITLFLEFLLDPRYGWARVCEERFGEGPQQIFHEGNSILHKGDYEGDPRRRPLTYDEIQALFAAAEARPGRIAERGVKGALGAARDAAVLKTIYAYGLRRTETSKLDLVDLRRNAKMPQFGRFGSVMVRYGKASKGSAPKRRSVLLVPEMDWATDVLDEWLTELRPRFSPGKHPALWVTERVGRLSPRSINEAFVVIRRAADLDENLDVHCLRHSAITHWTEFGYPARFVQEQAGHSHAATTSIYMGVSNEFRNQLLVAALKGRLGDFWDVTA</sequence>
<dbReference type="PANTHER" id="PTHR30349">
    <property type="entry name" value="PHAGE INTEGRASE-RELATED"/>
    <property type="match status" value="1"/>
</dbReference>
<name>A0ABX8D2I7_9NOCA</name>
<dbReference type="PANTHER" id="PTHR30349:SF77">
    <property type="entry name" value="TYROSINE RECOMBINASE XERC"/>
    <property type="match status" value="1"/>
</dbReference>
<dbReference type="EMBL" id="CP074371">
    <property type="protein sequence ID" value="QVI25299.1"/>
    <property type="molecule type" value="Genomic_DNA"/>
</dbReference>
<organism evidence="5 6">
    <name type="scientific">Nocardia tengchongensis</name>
    <dbReference type="NCBI Taxonomy" id="2055889"/>
    <lineage>
        <taxon>Bacteria</taxon>
        <taxon>Bacillati</taxon>
        <taxon>Actinomycetota</taxon>
        <taxon>Actinomycetes</taxon>
        <taxon>Mycobacteriales</taxon>
        <taxon>Nocardiaceae</taxon>
        <taxon>Nocardia</taxon>
    </lineage>
</organism>
<comment type="subcellular location">
    <subcellularLocation>
        <location evidence="1">Cytoplasm</location>
    </subcellularLocation>
</comment>
<dbReference type="Pfam" id="PF00589">
    <property type="entry name" value="Phage_integrase"/>
    <property type="match status" value="1"/>
</dbReference>
<keyword evidence="6" id="KW-1185">Reference proteome</keyword>